<evidence type="ECO:0000256" key="1">
    <source>
        <dbReference type="SAM" id="Coils"/>
    </source>
</evidence>
<dbReference type="STRING" id="39966.A0A369JE11"/>
<keyword evidence="1" id="KW-0175">Coiled coil</keyword>
<dbReference type="AlphaFoldDB" id="A0A369JE11"/>
<dbReference type="OrthoDB" id="3068778at2759"/>
<dbReference type="InParanoid" id="A0A369JE11"/>
<comment type="caution">
    <text evidence="3">The sequence shown here is derived from an EMBL/GenBank/DDBJ whole genome shotgun (WGS) entry which is preliminary data.</text>
</comment>
<evidence type="ECO:0000313" key="3">
    <source>
        <dbReference type="EMBL" id="RDB19450.1"/>
    </source>
</evidence>
<organism evidence="3 4">
    <name type="scientific">Hypsizygus marmoreus</name>
    <name type="common">White beech mushroom</name>
    <name type="synonym">Agaricus marmoreus</name>
    <dbReference type="NCBI Taxonomy" id="39966"/>
    <lineage>
        <taxon>Eukaryota</taxon>
        <taxon>Fungi</taxon>
        <taxon>Dikarya</taxon>
        <taxon>Basidiomycota</taxon>
        <taxon>Agaricomycotina</taxon>
        <taxon>Agaricomycetes</taxon>
        <taxon>Agaricomycetidae</taxon>
        <taxon>Agaricales</taxon>
        <taxon>Tricholomatineae</taxon>
        <taxon>Lyophyllaceae</taxon>
        <taxon>Hypsizygus</taxon>
    </lineage>
</organism>
<gene>
    <name evidence="3" type="ORF">Hypma_013500</name>
</gene>
<proteinExistence type="predicted"/>
<evidence type="ECO:0000313" key="4">
    <source>
        <dbReference type="Proteomes" id="UP000076154"/>
    </source>
</evidence>
<feature type="region of interest" description="Disordered" evidence="2">
    <location>
        <begin position="341"/>
        <end position="363"/>
    </location>
</feature>
<name>A0A369JE11_HYPMA</name>
<keyword evidence="4" id="KW-1185">Reference proteome</keyword>
<feature type="region of interest" description="Disordered" evidence="2">
    <location>
        <begin position="400"/>
        <end position="424"/>
    </location>
</feature>
<evidence type="ECO:0000256" key="2">
    <source>
        <dbReference type="SAM" id="MobiDB-lite"/>
    </source>
</evidence>
<feature type="compositionally biased region" description="Basic and acidic residues" evidence="2">
    <location>
        <begin position="408"/>
        <end position="424"/>
    </location>
</feature>
<dbReference type="EMBL" id="LUEZ02000080">
    <property type="protein sequence ID" value="RDB19450.1"/>
    <property type="molecule type" value="Genomic_DNA"/>
</dbReference>
<dbReference type="Proteomes" id="UP000076154">
    <property type="component" value="Unassembled WGS sequence"/>
</dbReference>
<protein>
    <submittedName>
        <fullName evidence="3">Uncharacterized protein</fullName>
    </submittedName>
</protein>
<sequence>MTATNLVRLNTLTADVEDLKSEFSEYKQSSGRKIAVLRALLATSEAEMEELKERVAFFEEDVLGVEEQQHEEETVAEEDEAMGEGIDHGGRAHRVVAAAGVDVKKESEIAKKSKPIKDVINSALRHLMGTEKLDGPSLPPYPYQIGREHTLWPKDLQTGNPLLRFNWPKPYGDPSNAPGLATIFAHIRSMGVAMVPEAKQPLATILDDDLKERICLRYNYLSKLRKEALKKQEDLAERQRREEELDDQAIEEMNDIKLLKRSQKNSRAEAILNARKRKRVKSEYTDPKYDSAFILNAMSDYEDDPDRRPDEATYFIRRAPDYRSEEVVKLYEEIDKIPDPVPDKEKAIKTRRNGPNINGAEPPVARNLANRIRAWQVKPEILEKNPHWMGTRIAMSGIAWGDAEDPQDEKTDRKRGGIMEDPKVKKIRRLNSAGGKRVEKANEKLASLLGDGELENMFD</sequence>
<accession>A0A369JE11</accession>
<reference evidence="3" key="1">
    <citation type="submission" date="2018-04" db="EMBL/GenBank/DDBJ databases">
        <title>Whole genome sequencing of Hypsizygus marmoreus.</title>
        <authorList>
            <person name="Choi I.-G."/>
            <person name="Min B."/>
            <person name="Kim J.-G."/>
            <person name="Kim S."/>
            <person name="Oh Y.-L."/>
            <person name="Kong W.-S."/>
            <person name="Park H."/>
            <person name="Jeong J."/>
            <person name="Song E.-S."/>
        </authorList>
    </citation>
    <scope>NUCLEOTIDE SEQUENCE [LARGE SCALE GENOMIC DNA]</scope>
    <source>
        <strain evidence="3">51987-8</strain>
    </source>
</reference>
<feature type="coiled-coil region" evidence="1">
    <location>
        <begin position="9"/>
        <end position="68"/>
    </location>
</feature>